<dbReference type="EMBL" id="GBXM01051765">
    <property type="protein sequence ID" value="JAH56812.1"/>
    <property type="molecule type" value="Transcribed_RNA"/>
</dbReference>
<feature type="chain" id="PRO_5002433018" evidence="1">
    <location>
        <begin position="22"/>
        <end position="48"/>
    </location>
</feature>
<keyword evidence="1" id="KW-0732">Signal</keyword>
<feature type="signal peptide" evidence="1">
    <location>
        <begin position="1"/>
        <end position="21"/>
    </location>
</feature>
<reference evidence="2" key="1">
    <citation type="submission" date="2014-11" db="EMBL/GenBank/DDBJ databases">
        <authorList>
            <person name="Amaro Gonzalez C."/>
        </authorList>
    </citation>
    <scope>NUCLEOTIDE SEQUENCE</scope>
</reference>
<name>A0A0E9TTN5_ANGAN</name>
<proteinExistence type="predicted"/>
<organism evidence="2">
    <name type="scientific">Anguilla anguilla</name>
    <name type="common">European freshwater eel</name>
    <name type="synonym">Muraena anguilla</name>
    <dbReference type="NCBI Taxonomy" id="7936"/>
    <lineage>
        <taxon>Eukaryota</taxon>
        <taxon>Metazoa</taxon>
        <taxon>Chordata</taxon>
        <taxon>Craniata</taxon>
        <taxon>Vertebrata</taxon>
        <taxon>Euteleostomi</taxon>
        <taxon>Actinopterygii</taxon>
        <taxon>Neopterygii</taxon>
        <taxon>Teleostei</taxon>
        <taxon>Anguilliformes</taxon>
        <taxon>Anguillidae</taxon>
        <taxon>Anguilla</taxon>
    </lineage>
</organism>
<reference evidence="2" key="2">
    <citation type="journal article" date="2015" name="Fish Shellfish Immunol.">
        <title>Early steps in the European eel (Anguilla anguilla)-Vibrio vulnificus interaction in the gills: Role of the RtxA13 toxin.</title>
        <authorList>
            <person name="Callol A."/>
            <person name="Pajuelo D."/>
            <person name="Ebbesson L."/>
            <person name="Teles M."/>
            <person name="MacKenzie S."/>
            <person name="Amaro C."/>
        </authorList>
    </citation>
    <scope>NUCLEOTIDE SEQUENCE</scope>
</reference>
<dbReference type="AlphaFoldDB" id="A0A0E9TTN5"/>
<evidence type="ECO:0000313" key="2">
    <source>
        <dbReference type="EMBL" id="JAH56812.1"/>
    </source>
</evidence>
<evidence type="ECO:0000256" key="1">
    <source>
        <dbReference type="SAM" id="SignalP"/>
    </source>
</evidence>
<sequence length="48" mass="5756">MVLKHFCLLLILVQYLHFHLGQFPRKHSEKHRQPAAGLIFFTKQQVQQ</sequence>
<accession>A0A0E9TTN5</accession>
<protein>
    <submittedName>
        <fullName evidence="2">Uncharacterized protein</fullName>
    </submittedName>
</protein>